<keyword evidence="7 10" id="KW-0256">Endoplasmic reticulum</keyword>
<evidence type="ECO:0000256" key="9">
    <source>
        <dbReference type="ARBA" id="ARBA00023136"/>
    </source>
</evidence>
<evidence type="ECO:0000313" key="11">
    <source>
        <dbReference type="EMBL" id="KAF9535593.1"/>
    </source>
</evidence>
<dbReference type="GO" id="GO:0000026">
    <property type="term" value="F:alpha-1,2-mannosyltransferase activity"/>
    <property type="evidence" value="ECO:0007669"/>
    <property type="project" value="TreeGrafter"/>
</dbReference>
<protein>
    <recommendedName>
        <fullName evidence="10">Mannosyltransferase</fullName>
        <ecNumber evidence="10">2.4.1.-</ecNumber>
    </recommendedName>
</protein>
<comment type="caution">
    <text evidence="11">The sequence shown here is derived from an EMBL/GenBank/DDBJ whole genome shotgun (WGS) entry which is preliminary data.</text>
</comment>
<feature type="transmembrane region" description="Helical" evidence="10">
    <location>
        <begin position="394"/>
        <end position="413"/>
    </location>
</feature>
<dbReference type="PANTHER" id="PTHR22760:SF2">
    <property type="entry name" value="ALPHA-1,2-MANNOSYLTRANSFERASE ALG9"/>
    <property type="match status" value="1"/>
</dbReference>
<proteinExistence type="inferred from homology"/>
<keyword evidence="12" id="KW-1185">Reference proteome</keyword>
<dbReference type="EMBL" id="MU157824">
    <property type="protein sequence ID" value="KAF9535593.1"/>
    <property type="molecule type" value="Genomic_DNA"/>
</dbReference>
<keyword evidence="5" id="KW-0808">Transferase</keyword>
<keyword evidence="8 10" id="KW-1133">Transmembrane helix</keyword>
<evidence type="ECO:0000256" key="7">
    <source>
        <dbReference type="ARBA" id="ARBA00022824"/>
    </source>
</evidence>
<feature type="transmembrane region" description="Helical" evidence="10">
    <location>
        <begin position="321"/>
        <end position="345"/>
    </location>
</feature>
<dbReference type="AlphaFoldDB" id="A0A9P6JWX2"/>
<keyword evidence="4 10" id="KW-0328">Glycosyltransferase</keyword>
<feature type="transmembrane region" description="Helical" evidence="10">
    <location>
        <begin position="433"/>
        <end position="459"/>
    </location>
</feature>
<keyword evidence="9 10" id="KW-0472">Membrane</keyword>
<dbReference type="EC" id="2.4.1.-" evidence="10"/>
<gene>
    <name evidence="11" type="ORF">CPB83DRAFT_779662</name>
</gene>
<comment type="subcellular location">
    <subcellularLocation>
        <location evidence="1 10">Endoplasmic reticulum membrane</location>
        <topology evidence="1 10">Multi-pass membrane protein</topology>
    </subcellularLocation>
</comment>
<name>A0A9P6JWX2_9AGAR</name>
<dbReference type="PANTHER" id="PTHR22760">
    <property type="entry name" value="GLYCOSYLTRANSFERASE"/>
    <property type="match status" value="1"/>
</dbReference>
<organism evidence="11 12">
    <name type="scientific">Crepidotus variabilis</name>
    <dbReference type="NCBI Taxonomy" id="179855"/>
    <lineage>
        <taxon>Eukaryota</taxon>
        <taxon>Fungi</taxon>
        <taxon>Dikarya</taxon>
        <taxon>Basidiomycota</taxon>
        <taxon>Agaricomycotina</taxon>
        <taxon>Agaricomycetes</taxon>
        <taxon>Agaricomycetidae</taxon>
        <taxon>Agaricales</taxon>
        <taxon>Agaricineae</taxon>
        <taxon>Crepidotaceae</taxon>
        <taxon>Crepidotus</taxon>
    </lineage>
</organism>
<dbReference type="Proteomes" id="UP000807306">
    <property type="component" value="Unassembled WGS sequence"/>
</dbReference>
<evidence type="ECO:0000256" key="4">
    <source>
        <dbReference type="ARBA" id="ARBA00022676"/>
    </source>
</evidence>
<dbReference type="Pfam" id="PF03901">
    <property type="entry name" value="Glyco_transf_22"/>
    <property type="match status" value="1"/>
</dbReference>
<comment type="pathway">
    <text evidence="2">Protein modification; protein glycosylation.</text>
</comment>
<comment type="similarity">
    <text evidence="3 10">Belongs to the glycosyltransferase 22 family.</text>
</comment>
<evidence type="ECO:0000256" key="6">
    <source>
        <dbReference type="ARBA" id="ARBA00022692"/>
    </source>
</evidence>
<dbReference type="GO" id="GO:0006487">
    <property type="term" value="P:protein N-linked glycosylation"/>
    <property type="evidence" value="ECO:0007669"/>
    <property type="project" value="TreeGrafter"/>
</dbReference>
<evidence type="ECO:0000256" key="3">
    <source>
        <dbReference type="ARBA" id="ARBA00007063"/>
    </source>
</evidence>
<evidence type="ECO:0000256" key="10">
    <source>
        <dbReference type="RuleBase" id="RU363075"/>
    </source>
</evidence>
<dbReference type="InterPro" id="IPR005599">
    <property type="entry name" value="GPI_mannosylTrfase"/>
</dbReference>
<reference evidence="11" key="1">
    <citation type="submission" date="2020-11" db="EMBL/GenBank/DDBJ databases">
        <authorList>
            <consortium name="DOE Joint Genome Institute"/>
            <person name="Ahrendt S."/>
            <person name="Riley R."/>
            <person name="Andreopoulos W."/>
            <person name="Labutti K."/>
            <person name="Pangilinan J."/>
            <person name="Ruiz-Duenas F.J."/>
            <person name="Barrasa J.M."/>
            <person name="Sanchez-Garcia M."/>
            <person name="Camarero S."/>
            <person name="Miyauchi S."/>
            <person name="Serrano A."/>
            <person name="Linde D."/>
            <person name="Babiker R."/>
            <person name="Drula E."/>
            <person name="Ayuso-Fernandez I."/>
            <person name="Pacheco R."/>
            <person name="Padilla G."/>
            <person name="Ferreira P."/>
            <person name="Barriuso J."/>
            <person name="Kellner H."/>
            <person name="Castanera R."/>
            <person name="Alfaro M."/>
            <person name="Ramirez L."/>
            <person name="Pisabarro A.G."/>
            <person name="Kuo A."/>
            <person name="Tritt A."/>
            <person name="Lipzen A."/>
            <person name="He G."/>
            <person name="Yan M."/>
            <person name="Ng V."/>
            <person name="Cullen D."/>
            <person name="Martin F."/>
            <person name="Rosso M.-N."/>
            <person name="Henrissat B."/>
            <person name="Hibbett D."/>
            <person name="Martinez A.T."/>
            <person name="Grigoriev I.V."/>
        </authorList>
    </citation>
    <scope>NUCLEOTIDE SEQUENCE</scope>
    <source>
        <strain evidence="11">CBS 506.95</strain>
    </source>
</reference>
<evidence type="ECO:0000256" key="8">
    <source>
        <dbReference type="ARBA" id="ARBA00022989"/>
    </source>
</evidence>
<feature type="transmembrane region" description="Helical" evidence="10">
    <location>
        <begin position="128"/>
        <end position="149"/>
    </location>
</feature>
<feature type="transmembrane region" description="Helical" evidence="10">
    <location>
        <begin position="366"/>
        <end position="382"/>
    </location>
</feature>
<keyword evidence="6 10" id="KW-0812">Transmembrane</keyword>
<accession>A0A9P6JWX2</accession>
<feature type="transmembrane region" description="Helical" evidence="10">
    <location>
        <begin position="208"/>
        <end position="234"/>
    </location>
</feature>
<feature type="transmembrane region" description="Helical" evidence="10">
    <location>
        <begin position="169"/>
        <end position="196"/>
    </location>
</feature>
<sequence length="695" mass="80593">MSQNIEYLRFSKPKQPDEDFKPKPRHTGILQDQLRRAQRRPWTPSFSVAFRVILLVRFAAAMYSNINDCDEVFNFWEPLHFLDQGHGFQTWELSPKYALRSWAYILLHWIPARFGRIFVPGDKRPSFFAVRVFLALISTLVESAFYVTIQQKINERVGRYYFFLTLFSAGFWNASTAFLPTSFAMFTTTLACSYAFEPSSSANKRRTLATTLLFATGAIVGWPFSLLLAIPFVFEELFVYGTDIVTPQQRVSWTITRVQRLVTAGLKASLIFIPVIAIDSIAYGKFTITPWNIVRYNLLGGSERGPNLYGTEPWYFYINNLILNFNFSVPLALISLPALAITYVIDRKRLGLFTPTANQSSPFTLLAMRLLPFYLWLTVLSFQPHKEERFMYPAYPLLCFNAAVAIYLLRGWLEVAYISATRSPYRASQAKMFSNFTFSILIACSIFSFSRIVALWYYYHNTLVVPIHFQMNEIPRLLNETGYLPVYPPGTPDDEIPHMDISPIRDFDLRLCVAKEWYRFPGHYLIPNGIRVDFVKSEFNGMLPRHFEDKVGLIEGEKSVADASFDGQIVTFSQKWWRRPETRLVPGDLNDKNEEEPSHYVLASDCDYLVDLDFPQHPESTELEPRYATMENTWERIACYPFLDARHSETLTRAFWVPGQKWRSLNEFGDYCLLKNKKLVAEKENEARRNAENVY</sequence>
<evidence type="ECO:0000256" key="5">
    <source>
        <dbReference type="ARBA" id="ARBA00022679"/>
    </source>
</evidence>
<evidence type="ECO:0000256" key="1">
    <source>
        <dbReference type="ARBA" id="ARBA00004477"/>
    </source>
</evidence>
<dbReference type="GO" id="GO:0005789">
    <property type="term" value="C:endoplasmic reticulum membrane"/>
    <property type="evidence" value="ECO:0007669"/>
    <property type="project" value="UniProtKB-SubCell"/>
</dbReference>
<dbReference type="OrthoDB" id="497541at2759"/>
<evidence type="ECO:0000313" key="12">
    <source>
        <dbReference type="Proteomes" id="UP000807306"/>
    </source>
</evidence>
<evidence type="ECO:0000256" key="2">
    <source>
        <dbReference type="ARBA" id="ARBA00004922"/>
    </source>
</evidence>